<dbReference type="Gene3D" id="3.40.50.2300">
    <property type="match status" value="2"/>
</dbReference>
<gene>
    <name evidence="3" type="ORF">WMO75_03670</name>
</gene>
<feature type="domain" description="ABC transporter substrate-binding protein PnrA-like" evidence="2">
    <location>
        <begin position="292"/>
        <end position="475"/>
    </location>
</feature>
<dbReference type="PANTHER" id="PTHR43208">
    <property type="entry name" value="ABC TRANSPORTER SUBSTRATE-BINDING PROTEIN"/>
    <property type="match status" value="1"/>
</dbReference>
<keyword evidence="4" id="KW-1185">Reference proteome</keyword>
<evidence type="ECO:0000313" key="3">
    <source>
        <dbReference type="EMBL" id="MEQ2357451.1"/>
    </source>
</evidence>
<name>A0ABV1AJA5_9FIRM</name>
<dbReference type="InterPro" id="IPR003760">
    <property type="entry name" value="PnrA-like"/>
</dbReference>
<dbReference type="InterPro" id="IPR052910">
    <property type="entry name" value="ABC-Purine-Binding"/>
</dbReference>
<dbReference type="PANTHER" id="PTHR43208:SF1">
    <property type="entry name" value="ABC TRANSPORTER SUBSTRATE-BINDING PROTEIN"/>
    <property type="match status" value="1"/>
</dbReference>
<proteinExistence type="predicted"/>
<evidence type="ECO:0000259" key="2">
    <source>
        <dbReference type="Pfam" id="PF02608"/>
    </source>
</evidence>
<dbReference type="Proteomes" id="UP001446032">
    <property type="component" value="Unassembled WGS sequence"/>
</dbReference>
<reference evidence="3 4" key="1">
    <citation type="submission" date="2024-03" db="EMBL/GenBank/DDBJ databases">
        <title>Human intestinal bacterial collection.</title>
        <authorList>
            <person name="Pauvert C."/>
            <person name="Hitch T.C.A."/>
            <person name="Clavel T."/>
        </authorList>
    </citation>
    <scope>NUCLEOTIDE SEQUENCE [LARGE SCALE GENOMIC DNA]</scope>
    <source>
        <strain evidence="3 4">CLA-AA-H95</strain>
    </source>
</reference>
<sequence>MTYVSEDYIKAYKMGKKDYQARMMRGEVPTLKVLDDILPSRGSYSEVPLGLVQIPIDQIVGTKSGGRSSAFSGNFMPILRENTEFAYKWSVLIDSHLKEGIHDPVKAYEYMNKFYIEEGNKRVSVLKYCDAVSVPGNVTRILPARTDQKENKIYYEFVDFYALSQINYIYFSKLGSFAKLQEAVGKGPKELWTDDDKLNFSSVYSRFAAEYEAAGGKKLSITTGDAFLAFLTVYGYEALCQKTVSELKTLVAKSWEEFELLEHDNVIDLKLDPNKEKKPLLNRLLPLSAPKLKIAFLYAKTPGTSAWTYAHELGRLHLEQTFPEEVTTMCYENLTLELAEKAISDAIQKGCNIIFTTTPEFVQASVQAAIANPNVRILNCSLNTSHRYIRTYYARMHEAKFLMGAIAGAMAENGQLAYIADYPIFGTIANINAFALGAKMVNPRAKIYLEWSTLKDVDLGRTMENVQKKGVTVVSGKDMVIPEETSRYFGLYHLENGEPHNIAMPLWHWGKFYEQLIRTIMDGTWKYDDNYETKAINYWWGLSAGVVDVIHSQNLPIGTRRLIQLLKDNITRGEFNPFSGVLYSQDGMVQSDPNKALSPEEIITMDWLAENVVGSIPTRKELTDQAKPVTQQSGLEN</sequence>
<dbReference type="EMBL" id="JBBMEI010000007">
    <property type="protein sequence ID" value="MEQ2357451.1"/>
    <property type="molecule type" value="Genomic_DNA"/>
</dbReference>
<evidence type="ECO:0000256" key="1">
    <source>
        <dbReference type="ARBA" id="ARBA00022729"/>
    </source>
</evidence>
<keyword evidence="1" id="KW-0732">Signal</keyword>
<organism evidence="3 4">
    <name type="scientific">Blautia intestinihominis</name>
    <dbReference type="NCBI Taxonomy" id="3133152"/>
    <lineage>
        <taxon>Bacteria</taxon>
        <taxon>Bacillati</taxon>
        <taxon>Bacillota</taxon>
        <taxon>Clostridia</taxon>
        <taxon>Lachnospirales</taxon>
        <taxon>Lachnospiraceae</taxon>
        <taxon>Blautia</taxon>
    </lineage>
</organism>
<evidence type="ECO:0000313" key="4">
    <source>
        <dbReference type="Proteomes" id="UP001446032"/>
    </source>
</evidence>
<comment type="caution">
    <text evidence="3">The sequence shown here is derived from an EMBL/GenBank/DDBJ whole genome shotgun (WGS) entry which is preliminary data.</text>
</comment>
<accession>A0ABV1AJA5</accession>
<dbReference type="Pfam" id="PF02608">
    <property type="entry name" value="Bmp"/>
    <property type="match status" value="1"/>
</dbReference>
<dbReference type="RefSeq" id="WP_349077649.1">
    <property type="nucleotide sequence ID" value="NZ_JBBMEI010000007.1"/>
</dbReference>
<protein>
    <submittedName>
        <fullName evidence="3">BMP family ABC transporter substrate-binding protein</fullName>
    </submittedName>
</protein>